<feature type="domain" description="FAD dependent oxidoreductase" evidence="3">
    <location>
        <begin position="101"/>
        <end position="443"/>
    </location>
</feature>
<feature type="region of interest" description="Disordered" evidence="2">
    <location>
        <begin position="64"/>
        <end position="92"/>
    </location>
</feature>
<reference evidence="5 6" key="1">
    <citation type="submission" date="2019-05" db="EMBL/GenBank/DDBJ databases">
        <title>Mumia sp. nov., isolated from the intestinal contents of plateau pika (Ochotona curzoniae) in the Qinghai-Tibet plateau of China.</title>
        <authorList>
            <person name="Tian Z."/>
        </authorList>
    </citation>
    <scope>NUCLEOTIDE SEQUENCE [LARGE SCALE GENOMIC DNA]</scope>
    <source>
        <strain evidence="6">527</strain>
        <strain evidence="5">Z527</strain>
    </source>
</reference>
<dbReference type="Gene3D" id="3.30.9.10">
    <property type="entry name" value="D-Amino Acid Oxidase, subunit A, domain 2"/>
    <property type="match status" value="1"/>
</dbReference>
<accession>A0A5C4MF84</accession>
<evidence type="ECO:0000256" key="1">
    <source>
        <dbReference type="ARBA" id="ARBA00023002"/>
    </source>
</evidence>
<dbReference type="AlphaFoldDB" id="A0A5C4MF84"/>
<dbReference type="EMBL" id="VDFR01000185">
    <property type="protein sequence ID" value="TNC32852.1"/>
    <property type="molecule type" value="Genomic_DNA"/>
</dbReference>
<dbReference type="GO" id="GO:0005737">
    <property type="term" value="C:cytoplasm"/>
    <property type="evidence" value="ECO:0007669"/>
    <property type="project" value="TreeGrafter"/>
</dbReference>
<dbReference type="PANTHER" id="PTHR13847:SF287">
    <property type="entry name" value="FAD-DEPENDENT OXIDOREDUCTASE DOMAIN-CONTAINING PROTEIN 1"/>
    <property type="match status" value="1"/>
</dbReference>
<dbReference type="GO" id="GO:0016491">
    <property type="term" value="F:oxidoreductase activity"/>
    <property type="evidence" value="ECO:0007669"/>
    <property type="project" value="UniProtKB-KW"/>
</dbReference>
<dbReference type="Gene3D" id="3.50.50.60">
    <property type="entry name" value="FAD/NAD(P)-binding domain"/>
    <property type="match status" value="1"/>
</dbReference>
<evidence type="ECO:0000313" key="6">
    <source>
        <dbReference type="Proteomes" id="UP000306740"/>
    </source>
</evidence>
<feature type="compositionally biased region" description="Basic residues" evidence="2">
    <location>
        <begin position="73"/>
        <end position="84"/>
    </location>
</feature>
<dbReference type="PANTHER" id="PTHR13847">
    <property type="entry name" value="SARCOSINE DEHYDROGENASE-RELATED"/>
    <property type="match status" value="1"/>
</dbReference>
<protein>
    <submittedName>
        <fullName evidence="5">FAD-dependent oxidoreductase</fullName>
    </submittedName>
</protein>
<dbReference type="OrthoDB" id="9805852at2"/>
<dbReference type="InterPro" id="IPR036188">
    <property type="entry name" value="FAD/NAD-bd_sf"/>
</dbReference>
<organism evidence="5 6">
    <name type="scientific">Mumia zhuanghuii</name>
    <dbReference type="NCBI Taxonomy" id="2585211"/>
    <lineage>
        <taxon>Bacteria</taxon>
        <taxon>Bacillati</taxon>
        <taxon>Actinomycetota</taxon>
        <taxon>Actinomycetes</taxon>
        <taxon>Propionibacteriales</taxon>
        <taxon>Nocardioidaceae</taxon>
        <taxon>Mumia</taxon>
    </lineage>
</organism>
<keyword evidence="1" id="KW-0560">Oxidoreductase</keyword>
<evidence type="ECO:0000313" key="4">
    <source>
        <dbReference type="EMBL" id="TNC32852.1"/>
    </source>
</evidence>
<comment type="caution">
    <text evidence="5">The sequence shown here is derived from an EMBL/GenBank/DDBJ whole genome shotgun (WGS) entry which is preliminary data.</text>
</comment>
<dbReference type="EMBL" id="VDFR01000096">
    <property type="protein sequence ID" value="TNC42418.1"/>
    <property type="molecule type" value="Genomic_DNA"/>
</dbReference>
<dbReference type="InterPro" id="IPR006076">
    <property type="entry name" value="FAD-dep_OxRdtase"/>
</dbReference>
<dbReference type="Pfam" id="PF01266">
    <property type="entry name" value="DAO"/>
    <property type="match status" value="1"/>
</dbReference>
<name>A0A5C4MF84_9ACTN</name>
<dbReference type="Proteomes" id="UP000306740">
    <property type="component" value="Unassembled WGS sequence"/>
</dbReference>
<gene>
    <name evidence="5" type="ORF">FHE65_21095</name>
    <name evidence="4" type="ORF">FHE65_30020</name>
</gene>
<evidence type="ECO:0000256" key="2">
    <source>
        <dbReference type="SAM" id="MobiDB-lite"/>
    </source>
</evidence>
<proteinExistence type="predicted"/>
<sequence length="482" mass="51330">MPRRHAARPEGQLGAWLHAPGDAEAGHRALHGALPGQVLRARARRLPRERRCRAGRRGLACAPDRAPAALRGASRRARRPRRRDRVSAPGVRAGDPGASYDVVVIGAGIQGLSTAYELAKRGVRRIAVLDRAWPGGGASGRNGELIRSIFSSPEWVGLFDLSLRRWHDLSAELDMNVLFSPSGYLVLASTDEQWANCERDHAYHRSEGVDSDLLSHADVLALVPALNPEIVRGGIVQPSGGFAHHDAVNWAYLKAGARHGVEVYCDVTVTGLTTAAGRVTGVQTSRGPIAAGLVLNAAGGNALDVNAWAGITLPMVTSRLEMLVTEPLAPFLRQGLAALALLGYCHQTARGEFVGGTERHHVDESRSQNSTWDLLADMATKWVSLFPLLSGARLLRHWAGTVTQAADLAPVIGSVPDVDGYVMSCGWVYGFMGAPGASTLLAEEIVSGTPSPILAPFSPRRLVEGRLIAESSLVVPTGEDPA</sequence>
<evidence type="ECO:0000259" key="3">
    <source>
        <dbReference type="Pfam" id="PF01266"/>
    </source>
</evidence>
<dbReference type="SUPFAM" id="SSF51905">
    <property type="entry name" value="FAD/NAD(P)-binding domain"/>
    <property type="match status" value="1"/>
</dbReference>
<evidence type="ECO:0000313" key="5">
    <source>
        <dbReference type="EMBL" id="TNC42418.1"/>
    </source>
</evidence>